<comment type="caution">
    <text evidence="2">The sequence shown here is derived from an EMBL/GenBank/DDBJ whole genome shotgun (WGS) entry which is preliminary data.</text>
</comment>
<dbReference type="Proteomes" id="UP000490821">
    <property type="component" value="Unassembled WGS sequence"/>
</dbReference>
<protein>
    <recommendedName>
        <fullName evidence="1">Bacterial mobilisation domain-containing protein</fullName>
    </recommendedName>
</protein>
<feature type="domain" description="Bacterial mobilisation" evidence="1">
    <location>
        <begin position="14"/>
        <end position="56"/>
    </location>
</feature>
<dbReference type="InterPro" id="IPR008687">
    <property type="entry name" value="MobC"/>
</dbReference>
<organism evidence="2 3">
    <name type="scientific">Thomasclavelia cocleata</name>
    <dbReference type="NCBI Taxonomy" id="69824"/>
    <lineage>
        <taxon>Bacteria</taxon>
        <taxon>Bacillati</taxon>
        <taxon>Bacillota</taxon>
        <taxon>Erysipelotrichia</taxon>
        <taxon>Erysipelotrichales</taxon>
        <taxon>Coprobacillaceae</taxon>
        <taxon>Thomasclavelia</taxon>
    </lineage>
</organism>
<dbReference type="Pfam" id="PF05713">
    <property type="entry name" value="MobC"/>
    <property type="match status" value="1"/>
</dbReference>
<evidence type="ECO:0000313" key="2">
    <source>
        <dbReference type="EMBL" id="GFI40635.1"/>
    </source>
</evidence>
<name>A0A829Z9K0_9FIRM</name>
<gene>
    <name evidence="2" type="ORF">IMSAGC017_00670</name>
</gene>
<reference evidence="2 3" key="1">
    <citation type="journal article" date="2020" name="Microbiome">
        <title>Single-cell genomics of uncultured bacteria reveals dietary fiber responders in the mouse gut microbiota.</title>
        <authorList>
            <person name="Chijiiwa R."/>
            <person name="Hosokawa M."/>
            <person name="Kogawa M."/>
            <person name="Nishikawa Y."/>
            <person name="Ide K."/>
            <person name="Sakanashi C."/>
            <person name="Takahashi K."/>
            <person name="Takeyama H."/>
        </authorList>
    </citation>
    <scope>NUCLEOTIDE SEQUENCE [LARGE SCALE GENOMIC DNA]</scope>
    <source>
        <strain evidence="2">IMSAGC_017</strain>
    </source>
</reference>
<sequence>MTRCKTIKKIQGPLARYTNSVNQIAKCVNSTSVIYNDDIKDLKNQIEHLSKEIWQIHSLLLDRTSNKDDV</sequence>
<dbReference type="AlphaFoldDB" id="A0A829Z9K0"/>
<accession>A0A829Z9K0</accession>
<evidence type="ECO:0000313" key="3">
    <source>
        <dbReference type="Proteomes" id="UP000490821"/>
    </source>
</evidence>
<dbReference type="EMBL" id="BLMI01000068">
    <property type="protein sequence ID" value="GFI40635.1"/>
    <property type="molecule type" value="Genomic_DNA"/>
</dbReference>
<proteinExistence type="predicted"/>
<dbReference type="RefSeq" id="WP_434095984.1">
    <property type="nucleotide sequence ID" value="NZ_BLMI01000068.1"/>
</dbReference>
<evidence type="ECO:0000259" key="1">
    <source>
        <dbReference type="Pfam" id="PF05713"/>
    </source>
</evidence>